<evidence type="ECO:0008006" key="4">
    <source>
        <dbReference type="Google" id="ProtNLM"/>
    </source>
</evidence>
<feature type="transmembrane region" description="Helical" evidence="1">
    <location>
        <begin position="156"/>
        <end position="175"/>
    </location>
</feature>
<feature type="transmembrane region" description="Helical" evidence="1">
    <location>
        <begin position="98"/>
        <end position="115"/>
    </location>
</feature>
<feature type="transmembrane region" description="Helical" evidence="1">
    <location>
        <begin position="127"/>
        <end position="144"/>
    </location>
</feature>
<protein>
    <recommendedName>
        <fullName evidence="4">DUF2878 domain-containing protein</fullName>
    </recommendedName>
</protein>
<dbReference type="AlphaFoldDB" id="A0A5S9NZ19"/>
<evidence type="ECO:0000313" key="3">
    <source>
        <dbReference type="Proteomes" id="UP000434580"/>
    </source>
</evidence>
<sequence length="193" mass="21173">MASSLPRLRRHSFDAFLPLLAQRPGIVVNSLWFNAFWLSAVLGGNSMLAVPAALLVVHLWWIRMDLAEVIFILCVVLLGAAIDSLLVVYGIFEFSTTPLIPAWLILLWAGFAATIRHSLRVFDRHWAIAALFGGFGGATSYFAGEKLGVVGFGYSLPATLLTLVCIWMLLLPLLYRLSDLLTALVVAMSEKPS</sequence>
<dbReference type="InterPro" id="IPR021306">
    <property type="entry name" value="DUF2878"/>
</dbReference>
<dbReference type="Proteomes" id="UP000434580">
    <property type="component" value="Unassembled WGS sequence"/>
</dbReference>
<dbReference type="EMBL" id="CACSII010000004">
    <property type="protein sequence ID" value="CAA0096064.1"/>
    <property type="molecule type" value="Genomic_DNA"/>
</dbReference>
<gene>
    <name evidence="2" type="ORF">DPBNPPHM_03373</name>
</gene>
<proteinExistence type="predicted"/>
<keyword evidence="1" id="KW-0812">Transmembrane</keyword>
<organism evidence="2 3">
    <name type="scientific">BD1-7 clade bacterium</name>
    <dbReference type="NCBI Taxonomy" id="2029982"/>
    <lineage>
        <taxon>Bacteria</taxon>
        <taxon>Pseudomonadati</taxon>
        <taxon>Pseudomonadota</taxon>
        <taxon>Gammaproteobacteria</taxon>
        <taxon>Cellvibrionales</taxon>
        <taxon>Spongiibacteraceae</taxon>
        <taxon>BD1-7 clade</taxon>
    </lineage>
</organism>
<accession>A0A5S9NZ19</accession>
<feature type="transmembrane region" description="Helical" evidence="1">
    <location>
        <begin position="36"/>
        <end position="62"/>
    </location>
</feature>
<reference evidence="2 3" key="1">
    <citation type="submission" date="2019-11" db="EMBL/GenBank/DDBJ databases">
        <authorList>
            <person name="Holert J."/>
        </authorList>
    </citation>
    <scope>NUCLEOTIDE SEQUENCE [LARGE SCALE GENOMIC DNA]</scope>
    <source>
        <strain evidence="2">BC5_2</strain>
    </source>
</reference>
<evidence type="ECO:0000256" key="1">
    <source>
        <dbReference type="SAM" id="Phobius"/>
    </source>
</evidence>
<dbReference type="OrthoDB" id="21939at2"/>
<keyword evidence="1" id="KW-0472">Membrane</keyword>
<evidence type="ECO:0000313" key="2">
    <source>
        <dbReference type="EMBL" id="CAA0096064.1"/>
    </source>
</evidence>
<keyword evidence="1" id="KW-1133">Transmembrane helix</keyword>
<feature type="transmembrane region" description="Helical" evidence="1">
    <location>
        <begin position="69"/>
        <end position="92"/>
    </location>
</feature>
<name>A0A5S9NZ19_9GAMM</name>
<dbReference type="Pfam" id="PF11086">
    <property type="entry name" value="DUF2878"/>
    <property type="match status" value="1"/>
</dbReference>